<dbReference type="Proteomes" id="UP000634136">
    <property type="component" value="Unassembled WGS sequence"/>
</dbReference>
<dbReference type="Pfam" id="PF23310">
    <property type="entry name" value="TPR_27"/>
    <property type="match status" value="1"/>
</dbReference>
<dbReference type="EMBL" id="JAAIUW010000011">
    <property type="protein sequence ID" value="KAF7808284.1"/>
    <property type="molecule type" value="Genomic_DNA"/>
</dbReference>
<organism evidence="2 3">
    <name type="scientific">Senna tora</name>
    <dbReference type="NCBI Taxonomy" id="362788"/>
    <lineage>
        <taxon>Eukaryota</taxon>
        <taxon>Viridiplantae</taxon>
        <taxon>Streptophyta</taxon>
        <taxon>Embryophyta</taxon>
        <taxon>Tracheophyta</taxon>
        <taxon>Spermatophyta</taxon>
        <taxon>Magnoliopsida</taxon>
        <taxon>eudicotyledons</taxon>
        <taxon>Gunneridae</taxon>
        <taxon>Pentapetalae</taxon>
        <taxon>rosids</taxon>
        <taxon>fabids</taxon>
        <taxon>Fabales</taxon>
        <taxon>Fabaceae</taxon>
        <taxon>Caesalpinioideae</taxon>
        <taxon>Cassia clade</taxon>
        <taxon>Senna</taxon>
    </lineage>
</organism>
<protein>
    <submittedName>
        <fullName evidence="2">Putative F-box protein</fullName>
    </submittedName>
</protein>
<name>A0A834SQN5_9FABA</name>
<evidence type="ECO:0000313" key="2">
    <source>
        <dbReference type="EMBL" id="KAF7808284.1"/>
    </source>
</evidence>
<feature type="domain" description="At2g35280-like TPR" evidence="1">
    <location>
        <begin position="25"/>
        <end position="95"/>
    </location>
</feature>
<evidence type="ECO:0000259" key="1">
    <source>
        <dbReference type="Pfam" id="PF23310"/>
    </source>
</evidence>
<reference evidence="2" key="1">
    <citation type="submission" date="2020-09" db="EMBL/GenBank/DDBJ databases">
        <title>Genome-Enabled Discovery of Anthraquinone Biosynthesis in Senna tora.</title>
        <authorList>
            <person name="Kang S.-H."/>
            <person name="Pandey R.P."/>
            <person name="Lee C.-M."/>
            <person name="Sim J.-S."/>
            <person name="Jeong J.-T."/>
            <person name="Choi B.-S."/>
            <person name="Jung M."/>
            <person name="Ginzburg D."/>
            <person name="Zhao K."/>
            <person name="Won S.Y."/>
            <person name="Oh T.-J."/>
            <person name="Yu Y."/>
            <person name="Kim N.-H."/>
            <person name="Lee O.R."/>
            <person name="Lee T.-H."/>
            <person name="Bashyal P."/>
            <person name="Kim T.-S."/>
            <person name="Lee W.-H."/>
            <person name="Kawkins C."/>
            <person name="Kim C.-K."/>
            <person name="Kim J.S."/>
            <person name="Ahn B.O."/>
            <person name="Rhee S.Y."/>
            <person name="Sohng J.K."/>
        </authorList>
    </citation>
    <scope>NUCLEOTIDE SEQUENCE</scope>
    <source>
        <tissue evidence="2">Leaf</tissue>
    </source>
</reference>
<keyword evidence="3" id="KW-1185">Reference proteome</keyword>
<dbReference type="InterPro" id="IPR057136">
    <property type="entry name" value="At2g35280_TPR_dom"/>
</dbReference>
<evidence type="ECO:0000313" key="3">
    <source>
        <dbReference type="Proteomes" id="UP000634136"/>
    </source>
</evidence>
<proteinExistence type="predicted"/>
<dbReference type="AlphaFoldDB" id="A0A834SQN5"/>
<gene>
    <name evidence="2" type="ORF">G2W53_035027</name>
</gene>
<comment type="caution">
    <text evidence="2">The sequence shown here is derived from an EMBL/GenBank/DDBJ whole genome shotgun (WGS) entry which is preliminary data.</text>
</comment>
<dbReference type="OrthoDB" id="1064716at2759"/>
<accession>A0A834SQN5</accession>
<sequence>MKATSKEFHKICKEYDVYTNASLHKFLVVDWSKPSAEKKAFFQRFMEWMNPGALYREGMLNFFKHIDFKGHGLLCLSIAAESRHHDSMVVFTLIQFSIPIDEINVQSVSNGDPDR</sequence>